<comment type="caution">
    <text evidence="2">The sequence shown here is derived from an EMBL/GenBank/DDBJ whole genome shotgun (WGS) entry which is preliminary data.</text>
</comment>
<gene>
    <name evidence="2" type="ORF">EAH69_00595</name>
</gene>
<dbReference type="EMBL" id="RDOJ01000001">
    <property type="protein sequence ID" value="RLZ12685.1"/>
    <property type="molecule type" value="Genomic_DNA"/>
</dbReference>
<keyword evidence="1" id="KW-0732">Signal</keyword>
<evidence type="ECO:0000256" key="1">
    <source>
        <dbReference type="SAM" id="SignalP"/>
    </source>
</evidence>
<dbReference type="RefSeq" id="WP_121933263.1">
    <property type="nucleotide sequence ID" value="NZ_RDOJ01000001.1"/>
</dbReference>
<protein>
    <submittedName>
        <fullName evidence="2">GLPGLI family protein</fullName>
    </submittedName>
</protein>
<dbReference type="OrthoDB" id="1068986at2"/>
<evidence type="ECO:0000313" key="2">
    <source>
        <dbReference type="EMBL" id="RLZ12685.1"/>
    </source>
</evidence>
<dbReference type="Proteomes" id="UP000275348">
    <property type="component" value="Unassembled WGS sequence"/>
</dbReference>
<feature type="chain" id="PRO_5018084749" evidence="1">
    <location>
        <begin position="21"/>
        <end position="257"/>
    </location>
</feature>
<reference evidence="2 3" key="1">
    <citation type="submission" date="2018-10" db="EMBL/GenBank/DDBJ databases">
        <authorList>
            <person name="Chen X."/>
        </authorList>
    </citation>
    <scope>NUCLEOTIDE SEQUENCE [LARGE SCALE GENOMIC DNA]</scope>
    <source>
        <strain evidence="2 3">YIM 102668</strain>
    </source>
</reference>
<proteinExistence type="predicted"/>
<feature type="signal peptide" evidence="1">
    <location>
        <begin position="1"/>
        <end position="20"/>
    </location>
</feature>
<sequence length="257" mass="29112">MKKLLLTFALGLVTTTLSFAQENKNQNIEATYVCEMKLDLEETMKQIPQAYRSQVEGMLKAEIDAGIFMNYFLNSNGKTSTFKLEQKISNSQSAGGMIVQQMTAMDKNPYYKDLTTTPISYYKEIDMGVKQYLIKDAPNFNWKITREKAEIAGYKVTKAEGVMMDSIKVDAWYAPEITFKDGPQNLGGLPGLIVKAEYEVNNAKMIFTLKDLKISDKELKINLPTKGTVVTEAQFMEEMKKLQEQYKEMMGSGVDTQ</sequence>
<accession>A0A3L9MJ04</accession>
<dbReference type="InterPro" id="IPR005901">
    <property type="entry name" value="GLPGLI"/>
</dbReference>
<dbReference type="Pfam" id="PF09697">
    <property type="entry name" value="Porph_ging"/>
    <property type="match status" value="1"/>
</dbReference>
<dbReference type="AlphaFoldDB" id="A0A3L9MJ04"/>
<name>A0A3L9MJ04_9FLAO</name>
<evidence type="ECO:0000313" key="3">
    <source>
        <dbReference type="Proteomes" id="UP000275348"/>
    </source>
</evidence>
<dbReference type="NCBIfam" id="TIGR01200">
    <property type="entry name" value="GLPGLI"/>
    <property type="match status" value="1"/>
</dbReference>
<keyword evidence="3" id="KW-1185">Reference proteome</keyword>
<organism evidence="2 3">
    <name type="scientific">Faecalibacter macacae</name>
    <dbReference type="NCBI Taxonomy" id="1859289"/>
    <lineage>
        <taxon>Bacteria</taxon>
        <taxon>Pseudomonadati</taxon>
        <taxon>Bacteroidota</taxon>
        <taxon>Flavobacteriia</taxon>
        <taxon>Flavobacteriales</taxon>
        <taxon>Weeksellaceae</taxon>
        <taxon>Faecalibacter</taxon>
    </lineage>
</organism>